<protein>
    <recommendedName>
        <fullName evidence="5">BRCT domain-containing protein</fullName>
    </recommendedName>
</protein>
<dbReference type="InterPro" id="IPR036420">
    <property type="entry name" value="BRCT_dom_sf"/>
</dbReference>
<reference evidence="6" key="1">
    <citation type="submission" date="2023-06" db="EMBL/GenBank/DDBJ databases">
        <title>Genomic analysis of the entomopathogenic nematode Steinernema hermaphroditum.</title>
        <authorList>
            <person name="Schwarz E.M."/>
            <person name="Heppert J.K."/>
            <person name="Baniya A."/>
            <person name="Schwartz H.T."/>
            <person name="Tan C.-H."/>
            <person name="Antoshechkin I."/>
            <person name="Sternberg P.W."/>
            <person name="Goodrich-Blair H."/>
            <person name="Dillman A.R."/>
        </authorList>
    </citation>
    <scope>NUCLEOTIDE SEQUENCE</scope>
    <source>
        <strain evidence="6">PS9179</strain>
        <tissue evidence="6">Whole animal</tissue>
    </source>
</reference>
<comment type="caution">
    <text evidence="6">The sequence shown here is derived from an EMBL/GenBank/DDBJ whole genome shotgun (WGS) entry which is preliminary data.</text>
</comment>
<dbReference type="PANTHER" id="PTHR15321">
    <property type="entry name" value="TUMOR SUPPRESSOR P53-BINDING PROTEIN 1"/>
    <property type="match status" value="1"/>
</dbReference>
<dbReference type="EMBL" id="JAUCMV010000005">
    <property type="protein sequence ID" value="KAK0393895.1"/>
    <property type="molecule type" value="Genomic_DNA"/>
</dbReference>
<comment type="subcellular location">
    <subcellularLocation>
        <location evidence="1">Nucleus</location>
    </subcellularLocation>
</comment>
<evidence type="ECO:0000313" key="6">
    <source>
        <dbReference type="EMBL" id="KAK0393895.1"/>
    </source>
</evidence>
<proteinExistence type="predicted"/>
<dbReference type="CDD" id="cd17724">
    <property type="entry name" value="BRCT_p53bp1_rpt2"/>
    <property type="match status" value="1"/>
</dbReference>
<name>A0AA39GUN7_9BILA</name>
<feature type="region of interest" description="Disordered" evidence="4">
    <location>
        <begin position="1"/>
        <end position="28"/>
    </location>
</feature>
<dbReference type="PROSITE" id="PS50172">
    <property type="entry name" value="BRCT"/>
    <property type="match status" value="2"/>
</dbReference>
<feature type="compositionally biased region" description="Low complexity" evidence="4">
    <location>
        <begin position="1"/>
        <end position="23"/>
    </location>
</feature>
<dbReference type="GO" id="GO:0045944">
    <property type="term" value="P:positive regulation of transcription by RNA polymerase II"/>
    <property type="evidence" value="ECO:0007669"/>
    <property type="project" value="TreeGrafter"/>
</dbReference>
<organism evidence="6 7">
    <name type="scientific">Steinernema hermaphroditum</name>
    <dbReference type="NCBI Taxonomy" id="289476"/>
    <lineage>
        <taxon>Eukaryota</taxon>
        <taxon>Metazoa</taxon>
        <taxon>Ecdysozoa</taxon>
        <taxon>Nematoda</taxon>
        <taxon>Chromadorea</taxon>
        <taxon>Rhabditida</taxon>
        <taxon>Tylenchina</taxon>
        <taxon>Panagrolaimomorpha</taxon>
        <taxon>Strongyloidoidea</taxon>
        <taxon>Steinernematidae</taxon>
        <taxon>Steinernema</taxon>
    </lineage>
</organism>
<dbReference type="InterPro" id="IPR047252">
    <property type="entry name" value="TP53BP1-like"/>
</dbReference>
<keyword evidence="7" id="KW-1185">Reference proteome</keyword>
<dbReference type="GO" id="GO:0000077">
    <property type="term" value="P:DNA damage checkpoint signaling"/>
    <property type="evidence" value="ECO:0007669"/>
    <property type="project" value="TreeGrafter"/>
</dbReference>
<dbReference type="AlphaFoldDB" id="A0AA39GUN7"/>
<dbReference type="SUPFAM" id="SSF52113">
    <property type="entry name" value="BRCT domain"/>
    <property type="match status" value="2"/>
</dbReference>
<dbReference type="InterPro" id="IPR047249">
    <property type="entry name" value="BRCT_p53bp1-like_rpt1"/>
</dbReference>
<evidence type="ECO:0000256" key="2">
    <source>
        <dbReference type="ARBA" id="ARBA00022763"/>
    </source>
</evidence>
<evidence type="ECO:0000259" key="5">
    <source>
        <dbReference type="PROSITE" id="PS50172"/>
    </source>
</evidence>
<dbReference type="InterPro" id="IPR047250">
    <property type="entry name" value="BRCT_p53bp1-like_rpt2"/>
</dbReference>
<keyword evidence="3" id="KW-0539">Nucleus</keyword>
<evidence type="ECO:0000256" key="1">
    <source>
        <dbReference type="ARBA" id="ARBA00004123"/>
    </source>
</evidence>
<dbReference type="Pfam" id="PF18428">
    <property type="entry name" value="BRCT_3"/>
    <property type="match status" value="1"/>
</dbReference>
<gene>
    <name evidence="6" type="ORF">QR680_000456</name>
</gene>
<keyword evidence="2" id="KW-0227">DNA damage</keyword>
<feature type="domain" description="BRCT" evidence="5">
    <location>
        <begin position="145"/>
        <end position="255"/>
    </location>
</feature>
<dbReference type="GO" id="GO:0042393">
    <property type="term" value="F:histone binding"/>
    <property type="evidence" value="ECO:0007669"/>
    <property type="project" value="TreeGrafter"/>
</dbReference>
<dbReference type="Pfam" id="PF16770">
    <property type="entry name" value="RTT107_BRCT_5"/>
    <property type="match status" value="1"/>
</dbReference>
<evidence type="ECO:0000256" key="4">
    <source>
        <dbReference type="SAM" id="MobiDB-lite"/>
    </source>
</evidence>
<dbReference type="GO" id="GO:0005634">
    <property type="term" value="C:nucleus"/>
    <property type="evidence" value="ECO:0007669"/>
    <property type="project" value="UniProtKB-SubCell"/>
</dbReference>
<feature type="domain" description="BRCT" evidence="5">
    <location>
        <begin position="28"/>
        <end position="129"/>
    </location>
</feature>
<sequence>MEEDQAQSADASADSEQSSRAQSPDSTQVGMTLAGKQFVVTSSSALSTDEAVHLSKRRLKKEIANRGGIVLETFMAADRDMEMYLIANLHCRTYKYLTALALSVECVSYTWLEACFKKDMVVNHRPYMLHAGVNPLTNEIVRWHPNTDVLRGRTVVLAGDSEASPSPFFSPKRFVEMWKPLLEVLGARVQRELPPITRKRSRSRSSDIIDVVITDGTSEASIMAAKKRNIPITTSDWIISVLITGRYLEFDLHPSFRFREKSRPN</sequence>
<accession>A0AA39GUN7</accession>
<evidence type="ECO:0000313" key="7">
    <source>
        <dbReference type="Proteomes" id="UP001175271"/>
    </source>
</evidence>
<dbReference type="InterPro" id="IPR001357">
    <property type="entry name" value="BRCT_dom"/>
</dbReference>
<evidence type="ECO:0000256" key="3">
    <source>
        <dbReference type="ARBA" id="ARBA00023242"/>
    </source>
</evidence>
<dbReference type="Gene3D" id="3.40.50.10190">
    <property type="entry name" value="BRCT domain"/>
    <property type="match status" value="2"/>
</dbReference>
<dbReference type="PANTHER" id="PTHR15321:SF3">
    <property type="entry name" value="TP53-BINDING PROTEIN 1"/>
    <property type="match status" value="1"/>
</dbReference>
<dbReference type="Proteomes" id="UP001175271">
    <property type="component" value="Unassembled WGS sequence"/>
</dbReference>
<dbReference type="CDD" id="cd17745">
    <property type="entry name" value="BRCT_p53bp1_rpt1"/>
    <property type="match status" value="1"/>
</dbReference>